<dbReference type="Pfam" id="PF13835">
    <property type="entry name" value="DUF4194"/>
    <property type="match status" value="1"/>
</dbReference>
<dbReference type="InterPro" id="IPR025449">
    <property type="entry name" value="JetB"/>
</dbReference>
<gene>
    <name evidence="1" type="ORF">GTC6_11256</name>
</gene>
<protein>
    <recommendedName>
        <fullName evidence="3">DUF4194 domain-containing protein</fullName>
    </recommendedName>
</protein>
<sequence length="216" mass="24369">MTVDSGDHHRHEVFDGDRGELDYAARTALVALLKNRFITADKQPDHWLTLMDQRALIVSRMHELLLDVHIDERNRVAYKTRVTVAEPFGQVSLLRDVRWSAYATALLVVLRQRLRAERTIVSDDVYIGFEDMVAEMTTLMPQLSDESRPTTVTVTALKAVATARLVREVSPGRYLISPALESLLPLPKLDQLLSWLTDTTTTGTADRRDAEEAEAT</sequence>
<dbReference type="AlphaFoldDB" id="R7YA21"/>
<evidence type="ECO:0000313" key="1">
    <source>
        <dbReference type="EMBL" id="EON32614.1"/>
    </source>
</evidence>
<dbReference type="EMBL" id="AQPW01000011">
    <property type="protein sequence ID" value="EON32614.1"/>
    <property type="molecule type" value="Genomic_DNA"/>
</dbReference>
<evidence type="ECO:0008006" key="3">
    <source>
        <dbReference type="Google" id="ProtNLM"/>
    </source>
</evidence>
<proteinExistence type="predicted"/>
<organism evidence="1 2">
    <name type="scientific">Gordonia terrae C-6</name>
    <dbReference type="NCBI Taxonomy" id="1316928"/>
    <lineage>
        <taxon>Bacteria</taxon>
        <taxon>Bacillati</taxon>
        <taxon>Actinomycetota</taxon>
        <taxon>Actinomycetes</taxon>
        <taxon>Mycobacteriales</taxon>
        <taxon>Gordoniaceae</taxon>
        <taxon>Gordonia</taxon>
    </lineage>
</organism>
<dbReference type="Proteomes" id="UP000013569">
    <property type="component" value="Unassembled WGS sequence"/>
</dbReference>
<reference evidence="1 2" key="1">
    <citation type="journal article" date="2013" name="Genome Announc.">
        <title>Draft Genome Sequence of a Benzothiophene-Desulfurizing Bacterium, Gordona terrae Strain C-6.</title>
        <authorList>
            <person name="Wang W."/>
            <person name="Ma T."/>
            <person name="Ren Y."/>
            <person name="Li G."/>
        </authorList>
    </citation>
    <scope>NUCLEOTIDE SEQUENCE [LARGE SCALE GENOMIC DNA]</scope>
    <source>
        <strain evidence="1 2">C-6</strain>
    </source>
</reference>
<comment type="caution">
    <text evidence="1">The sequence shown here is derived from an EMBL/GenBank/DDBJ whole genome shotgun (WGS) entry which is preliminary data.</text>
</comment>
<evidence type="ECO:0000313" key="2">
    <source>
        <dbReference type="Proteomes" id="UP000013569"/>
    </source>
</evidence>
<dbReference type="PATRIC" id="fig|1316928.3.peg.2256"/>
<name>R7YA21_9ACTN</name>
<accession>R7YA21</accession>